<feature type="transmembrane region" description="Helical" evidence="6">
    <location>
        <begin position="70"/>
        <end position="88"/>
    </location>
</feature>
<evidence type="ECO:0000313" key="8">
    <source>
        <dbReference type="EMBL" id="RDG33496.1"/>
    </source>
</evidence>
<feature type="transmembrane region" description="Helical" evidence="6">
    <location>
        <begin position="264"/>
        <end position="284"/>
    </location>
</feature>
<gene>
    <name evidence="8" type="ORF">DVH02_31275</name>
</gene>
<dbReference type="InterPro" id="IPR036259">
    <property type="entry name" value="MFS_trans_sf"/>
</dbReference>
<proteinExistence type="predicted"/>
<evidence type="ECO:0000256" key="2">
    <source>
        <dbReference type="ARBA" id="ARBA00022475"/>
    </source>
</evidence>
<dbReference type="InterPro" id="IPR011701">
    <property type="entry name" value="MFS"/>
</dbReference>
<feature type="non-terminal residue" evidence="8">
    <location>
        <position position="397"/>
    </location>
</feature>
<protein>
    <submittedName>
        <fullName evidence="8">MFS transporter</fullName>
    </submittedName>
</protein>
<dbReference type="PRINTS" id="PR01035">
    <property type="entry name" value="TCRTETA"/>
</dbReference>
<evidence type="ECO:0000256" key="5">
    <source>
        <dbReference type="ARBA" id="ARBA00023136"/>
    </source>
</evidence>
<name>A0A370B1A9_9ACTN</name>
<comment type="caution">
    <text evidence="8">The sequence shown here is derived from an EMBL/GenBank/DDBJ whole genome shotgun (WGS) entry which is preliminary data.</text>
</comment>
<evidence type="ECO:0000256" key="3">
    <source>
        <dbReference type="ARBA" id="ARBA00022692"/>
    </source>
</evidence>
<feature type="domain" description="Major facilitator superfamily (MFS) profile" evidence="7">
    <location>
        <begin position="4"/>
        <end position="380"/>
    </location>
</feature>
<keyword evidence="3 6" id="KW-0812">Transmembrane</keyword>
<feature type="transmembrane region" description="Helical" evidence="6">
    <location>
        <begin position="236"/>
        <end position="257"/>
    </location>
</feature>
<keyword evidence="2" id="KW-1003">Cell membrane</keyword>
<dbReference type="PANTHER" id="PTHR43124:SF3">
    <property type="entry name" value="CHLORAMPHENICOL EFFLUX PUMP RV0191"/>
    <property type="match status" value="1"/>
</dbReference>
<dbReference type="RefSeq" id="WP_147286174.1">
    <property type="nucleotide sequence ID" value="NZ_QQNA01000340.1"/>
</dbReference>
<feature type="transmembrane region" description="Helical" evidence="6">
    <location>
        <begin position="314"/>
        <end position="333"/>
    </location>
</feature>
<dbReference type="PANTHER" id="PTHR43124">
    <property type="entry name" value="PURINE EFFLUX PUMP PBUE"/>
    <property type="match status" value="1"/>
</dbReference>
<keyword evidence="9" id="KW-1185">Reference proteome</keyword>
<feature type="transmembrane region" description="Helical" evidence="6">
    <location>
        <begin position="160"/>
        <end position="181"/>
    </location>
</feature>
<dbReference type="PROSITE" id="PS50850">
    <property type="entry name" value="MFS"/>
    <property type="match status" value="1"/>
</dbReference>
<dbReference type="GO" id="GO:0005886">
    <property type="term" value="C:plasma membrane"/>
    <property type="evidence" value="ECO:0007669"/>
    <property type="project" value="UniProtKB-SubCell"/>
</dbReference>
<dbReference type="Gene3D" id="1.20.1250.20">
    <property type="entry name" value="MFS general substrate transporter like domains"/>
    <property type="match status" value="2"/>
</dbReference>
<dbReference type="InterPro" id="IPR020846">
    <property type="entry name" value="MFS_dom"/>
</dbReference>
<accession>A0A370B1A9</accession>
<evidence type="ECO:0000256" key="4">
    <source>
        <dbReference type="ARBA" id="ARBA00022989"/>
    </source>
</evidence>
<dbReference type="Pfam" id="PF07690">
    <property type="entry name" value="MFS_1"/>
    <property type="match status" value="1"/>
</dbReference>
<feature type="transmembrane region" description="Helical" evidence="6">
    <location>
        <begin position="100"/>
        <end position="122"/>
    </location>
</feature>
<dbReference type="OrthoDB" id="9814237at2"/>
<keyword evidence="5 6" id="KW-0472">Membrane</keyword>
<dbReference type="Proteomes" id="UP000253741">
    <property type="component" value="Unassembled WGS sequence"/>
</dbReference>
<dbReference type="GO" id="GO:0022857">
    <property type="term" value="F:transmembrane transporter activity"/>
    <property type="evidence" value="ECO:0007669"/>
    <property type="project" value="InterPro"/>
</dbReference>
<dbReference type="InterPro" id="IPR050189">
    <property type="entry name" value="MFS_Efflux_Transporters"/>
</dbReference>
<dbReference type="NCBIfam" id="NF033135">
    <property type="entry name" value="cmx_cmrA"/>
    <property type="match status" value="1"/>
</dbReference>
<dbReference type="InterPro" id="IPR001958">
    <property type="entry name" value="Tet-R_TetA/multi-R_MdtG-like"/>
</dbReference>
<evidence type="ECO:0000259" key="7">
    <source>
        <dbReference type="PROSITE" id="PS50850"/>
    </source>
</evidence>
<dbReference type="AlphaFoldDB" id="A0A370B1A9"/>
<feature type="transmembrane region" description="Helical" evidence="6">
    <location>
        <begin position="42"/>
        <end position="63"/>
    </location>
</feature>
<evidence type="ECO:0000256" key="1">
    <source>
        <dbReference type="ARBA" id="ARBA00004651"/>
    </source>
</evidence>
<feature type="transmembrane region" description="Helical" evidence="6">
    <location>
        <begin position="202"/>
        <end position="224"/>
    </location>
</feature>
<feature type="transmembrane region" description="Helical" evidence="6">
    <location>
        <begin position="290"/>
        <end position="307"/>
    </location>
</feature>
<reference evidence="8 9" key="1">
    <citation type="submission" date="2018-07" db="EMBL/GenBank/DDBJ databases">
        <title>Streptomyces species from bats.</title>
        <authorList>
            <person name="Dunlap C."/>
        </authorList>
    </citation>
    <scope>NUCLEOTIDE SEQUENCE [LARGE SCALE GENOMIC DNA]</scope>
    <source>
        <strain evidence="8 9">AC230</strain>
    </source>
</reference>
<evidence type="ECO:0000313" key="9">
    <source>
        <dbReference type="Proteomes" id="UP000253741"/>
    </source>
</evidence>
<feature type="transmembrane region" description="Helical" evidence="6">
    <location>
        <begin position="129"/>
        <end position="148"/>
    </location>
</feature>
<dbReference type="CDD" id="cd17324">
    <property type="entry name" value="MFS_NepI_like"/>
    <property type="match status" value="1"/>
</dbReference>
<keyword evidence="4 6" id="KW-1133">Transmembrane helix</keyword>
<dbReference type="EMBL" id="QQNA01000340">
    <property type="protein sequence ID" value="RDG33496.1"/>
    <property type="molecule type" value="Genomic_DNA"/>
</dbReference>
<feature type="transmembrane region" description="Helical" evidence="6">
    <location>
        <begin position="353"/>
        <end position="376"/>
    </location>
</feature>
<comment type="subcellular location">
    <subcellularLocation>
        <location evidence="1">Cell membrane</location>
        <topology evidence="1">Multi-pass membrane protein</topology>
    </subcellularLocation>
</comment>
<evidence type="ECO:0000256" key="6">
    <source>
        <dbReference type="SAM" id="Phobius"/>
    </source>
</evidence>
<dbReference type="SUPFAM" id="SSF103473">
    <property type="entry name" value="MFS general substrate transporter"/>
    <property type="match status" value="1"/>
</dbReference>
<sequence>MPLAVYILGLSVFALGTSEFMLSGLLPPLAEDMNVSIPTAGLLISAFAIGMVVGAPLLAVATLRLPRRTTLIALISVFGLGQVAGALAPTYEVLFVSRVVSAFACAGFWAVGAAVAIAMAPLNARARAMAVMIGGLSIANVLGVPAGAFLGEHLGWRSAFWAVGAASAVALIGCATLIPAIPVPAEKPRLKRELTIYRDRQVWLAIAVTALAAGGVFCAFSYLAPLLTDVAGLDSGWVPTVLALFGVGALVGTALGGRYADAHLFGVLVSGVTASTVLLVVLALTASHPVAVVVLTFLLGVSAFYTAPALNARMFNIAAAAPTLAGATATAAFNLGNTGGPWLGGTVIDADFGYAATAWAGAAMTVVAIGLTLLALRFHRAGTSRVVAGSGSCPRGG</sequence>
<organism evidence="8 9">
    <name type="scientific">Streptomyces corynorhini</name>
    <dbReference type="NCBI Taxonomy" id="2282652"/>
    <lineage>
        <taxon>Bacteria</taxon>
        <taxon>Bacillati</taxon>
        <taxon>Actinomycetota</taxon>
        <taxon>Actinomycetes</taxon>
        <taxon>Kitasatosporales</taxon>
        <taxon>Streptomycetaceae</taxon>
        <taxon>Streptomyces</taxon>
    </lineage>
</organism>